<evidence type="ECO:0000256" key="11">
    <source>
        <dbReference type="ARBA" id="ARBA00023242"/>
    </source>
</evidence>
<evidence type="ECO:0000256" key="12">
    <source>
        <dbReference type="SAM" id="Coils"/>
    </source>
</evidence>
<keyword evidence="7" id="KW-0067">ATP-binding</keyword>
<evidence type="ECO:0000313" key="15">
    <source>
        <dbReference type="Proteomes" id="UP000838878"/>
    </source>
</evidence>
<evidence type="ECO:0000256" key="6">
    <source>
        <dbReference type="ARBA" id="ARBA00022763"/>
    </source>
</evidence>
<keyword evidence="11" id="KW-0539">Nucleus</keyword>
<evidence type="ECO:0000256" key="5">
    <source>
        <dbReference type="ARBA" id="ARBA00022741"/>
    </source>
</evidence>
<evidence type="ECO:0000256" key="10">
    <source>
        <dbReference type="ARBA" id="ARBA00023204"/>
    </source>
</evidence>
<evidence type="ECO:0000256" key="3">
    <source>
        <dbReference type="ARBA" id="ARBA00006793"/>
    </source>
</evidence>
<dbReference type="InterPro" id="IPR027417">
    <property type="entry name" value="P-loop_NTPase"/>
</dbReference>
<dbReference type="GO" id="GO:0003684">
    <property type="term" value="F:damaged DNA binding"/>
    <property type="evidence" value="ECO:0007669"/>
    <property type="project" value="TreeGrafter"/>
</dbReference>
<comment type="subcellular location">
    <subcellularLocation>
        <location evidence="2">Chromosome</location>
    </subcellularLocation>
    <subcellularLocation>
        <location evidence="1">Nucleus</location>
    </subcellularLocation>
</comment>
<evidence type="ECO:0000313" key="14">
    <source>
        <dbReference type="EMBL" id="CAH0724545.1"/>
    </source>
</evidence>
<dbReference type="GO" id="GO:0035861">
    <property type="term" value="C:site of double-strand break"/>
    <property type="evidence" value="ECO:0007669"/>
    <property type="project" value="TreeGrafter"/>
</dbReference>
<gene>
    <name evidence="14" type="ORF">BINO364_LOCUS10239</name>
</gene>
<evidence type="ECO:0000256" key="8">
    <source>
        <dbReference type="ARBA" id="ARBA00023054"/>
    </source>
</evidence>
<dbReference type="PANTHER" id="PTHR19306">
    <property type="entry name" value="STRUCTURAL MAINTENANCE OF CHROMOSOMES 5,6 SMC5, SMC6"/>
    <property type="match status" value="1"/>
</dbReference>
<keyword evidence="6" id="KW-0227">DNA damage</keyword>
<comment type="similarity">
    <text evidence="3">Belongs to the SMC family. SMC6 subfamily.</text>
</comment>
<keyword evidence="8 12" id="KW-0175">Coiled coil</keyword>
<dbReference type="GO" id="GO:0030915">
    <property type="term" value="C:Smc5-Smc6 complex"/>
    <property type="evidence" value="ECO:0007669"/>
    <property type="project" value="TreeGrafter"/>
</dbReference>
<dbReference type="Gene3D" id="3.40.50.300">
    <property type="entry name" value="P-loop containing nucleotide triphosphate hydrolases"/>
    <property type="match status" value="2"/>
</dbReference>
<evidence type="ECO:0000256" key="7">
    <source>
        <dbReference type="ARBA" id="ARBA00022840"/>
    </source>
</evidence>
<dbReference type="EMBL" id="OV170224">
    <property type="protein sequence ID" value="CAH0724545.1"/>
    <property type="molecule type" value="Genomic_DNA"/>
</dbReference>
<keyword evidence="15" id="KW-1185">Reference proteome</keyword>
<organism evidence="14 15">
    <name type="scientific">Brenthis ino</name>
    <name type="common">lesser marbled fritillary</name>
    <dbReference type="NCBI Taxonomy" id="405034"/>
    <lineage>
        <taxon>Eukaryota</taxon>
        <taxon>Metazoa</taxon>
        <taxon>Ecdysozoa</taxon>
        <taxon>Arthropoda</taxon>
        <taxon>Hexapoda</taxon>
        <taxon>Insecta</taxon>
        <taxon>Pterygota</taxon>
        <taxon>Neoptera</taxon>
        <taxon>Endopterygota</taxon>
        <taxon>Lepidoptera</taxon>
        <taxon>Glossata</taxon>
        <taxon>Ditrysia</taxon>
        <taxon>Papilionoidea</taxon>
        <taxon>Nymphalidae</taxon>
        <taxon>Heliconiinae</taxon>
        <taxon>Argynnini</taxon>
        <taxon>Brenthis</taxon>
    </lineage>
</organism>
<keyword evidence="10" id="KW-0234">DNA repair</keyword>
<dbReference type="AlphaFoldDB" id="A0A8J9YFD7"/>
<evidence type="ECO:0000256" key="9">
    <source>
        <dbReference type="ARBA" id="ARBA00023172"/>
    </source>
</evidence>
<keyword evidence="5" id="KW-0547">Nucleotide-binding</keyword>
<feature type="coiled-coil region" evidence="12">
    <location>
        <begin position="200"/>
        <end position="429"/>
    </location>
</feature>
<feature type="domain" description="Rad50/SbcC-type AAA" evidence="13">
    <location>
        <begin position="15"/>
        <end position="215"/>
    </location>
</feature>
<dbReference type="SUPFAM" id="SSF52540">
    <property type="entry name" value="P-loop containing nucleoside triphosphate hydrolases"/>
    <property type="match status" value="1"/>
</dbReference>
<dbReference type="GO" id="GO:0003697">
    <property type="term" value="F:single-stranded DNA binding"/>
    <property type="evidence" value="ECO:0007669"/>
    <property type="project" value="TreeGrafter"/>
</dbReference>
<dbReference type="GO" id="GO:0005524">
    <property type="term" value="F:ATP binding"/>
    <property type="evidence" value="ECO:0007669"/>
    <property type="project" value="UniProtKB-KW"/>
</dbReference>
<protein>
    <recommendedName>
        <fullName evidence="13">Rad50/SbcC-type AAA domain-containing protein</fullName>
    </recommendedName>
</protein>
<name>A0A8J9YFD7_9NEOP</name>
<dbReference type="Pfam" id="PF13476">
    <property type="entry name" value="AAA_23"/>
    <property type="match status" value="1"/>
</dbReference>
<keyword evidence="9" id="KW-0233">DNA recombination</keyword>
<feature type="coiled-coil region" evidence="12">
    <location>
        <begin position="630"/>
        <end position="798"/>
    </location>
</feature>
<keyword evidence="4" id="KW-0158">Chromosome</keyword>
<dbReference type="GO" id="GO:0005634">
    <property type="term" value="C:nucleus"/>
    <property type="evidence" value="ECO:0007669"/>
    <property type="project" value="UniProtKB-SubCell"/>
</dbReference>
<feature type="non-terminal residue" evidence="14">
    <location>
        <position position="1021"/>
    </location>
</feature>
<dbReference type="OrthoDB" id="10072614at2759"/>
<dbReference type="InterPro" id="IPR038729">
    <property type="entry name" value="Rad50/SbcC_AAA"/>
</dbReference>
<feature type="coiled-coil region" evidence="12">
    <location>
        <begin position="861"/>
        <end position="895"/>
    </location>
</feature>
<dbReference type="Proteomes" id="UP000838878">
    <property type="component" value="Chromosome 4"/>
</dbReference>
<evidence type="ECO:0000256" key="1">
    <source>
        <dbReference type="ARBA" id="ARBA00004123"/>
    </source>
</evidence>
<evidence type="ECO:0000256" key="2">
    <source>
        <dbReference type="ARBA" id="ARBA00004286"/>
    </source>
</evidence>
<sequence length="1021" mass="118562">MDGVNYLQRDGVIRSIVVKNFLCHKYLKVDFEKSIKFIVGHNGSGKSAILDALILGLGGKAYNTHRYGQIKSYVQTGAEFASIQIKIKNDGPKAYKYNEYGRYITIIRDITHTGDSTYKVKSASDKVISNRRSAVDSILLAHNIQMDNPVSVLPQKVTKEFNDLSDDKKYLFYKRATNLALTEENYDKALEDCSKAKQILNIKKKTCEDYEDELRKWEKIMANINAKEKNRVEKMELDRELKWSTIRKWEYEVKKRERDFERKNEEWLRNDRKINRPLNIDDSSLNELKCKLKNEIDERTKLENEKKELDNKVSTNKRKLDDIQESKRKISNIIAREEEKIKKFNGQIQDIMSGSAAQRHQVAVERVEEARELVKETRARLDTAAVDAANADAECERARQLLHTAQANYQRLSEKLGRMSNKERELQRNAGPLSKYGAYATRLHERVLAAAAANRFRRRPLGPVGAYLSVRNEIWSSALEHILGHAIESYCVDNSQDYETLKAVIDEVYTDRREKRPDVTCCQFLEHPHPARGPPLPRGSAACCALSALEVDNPVVYNYLVDELALETILLVQTDEEAMQFCQREQNVPNNCRKVVTCECSEYFPAPRYRCYGSEARPVRFLHASAEAALRQLRAEHSECAAAREAAERDVRERREQCVQAQARRERERARVRDLHTSMQRHESELRRCENELQRTHAPQLQERQEEMNISQQRLQKARENKDKIEQQESELADKIKETLQELKDVKMQLNRVNNNIKNTDDSLEKMQSECNKKLSQIELKRKTHNDIKNILEEMKRKNQIEIPEKKRLIENLKNDVITQGSRIENPRPKHVLTALLQDKEAELSSFADEQYDQEHVRKELDIAREKYETISKYLEDLEQLIEEMTKTVDTHLRSCLLRLNTVSLHVQNNFKAILDMRRIQGQLHIDNVSKKLWFDQGGRQASGGERTFALVAFLVALQECVDLPFFFMDEFNVFLDGVNYKKAVELLLIAARKRPACQYVFITPNEPPGLRSDTDLDIQT</sequence>
<proteinExistence type="inferred from homology"/>
<evidence type="ECO:0000256" key="4">
    <source>
        <dbReference type="ARBA" id="ARBA00022454"/>
    </source>
</evidence>
<dbReference type="GO" id="GO:0000724">
    <property type="term" value="P:double-strand break repair via homologous recombination"/>
    <property type="evidence" value="ECO:0007669"/>
    <property type="project" value="TreeGrafter"/>
</dbReference>
<evidence type="ECO:0000259" key="13">
    <source>
        <dbReference type="Pfam" id="PF13476"/>
    </source>
</evidence>
<accession>A0A8J9YFD7</accession>
<reference evidence="14" key="1">
    <citation type="submission" date="2021-12" db="EMBL/GenBank/DDBJ databases">
        <authorList>
            <person name="Martin H S."/>
        </authorList>
    </citation>
    <scope>NUCLEOTIDE SEQUENCE</scope>
</reference>
<dbReference type="PANTHER" id="PTHR19306:SF6">
    <property type="entry name" value="STRUCTURAL MAINTENANCE OF CHROMOSOMES PROTEIN 6"/>
    <property type="match status" value="1"/>
</dbReference>